<protein>
    <submittedName>
        <fullName evidence="5">LCP family protein</fullName>
    </submittedName>
</protein>
<feature type="compositionally biased region" description="Low complexity" evidence="2">
    <location>
        <begin position="373"/>
        <end position="383"/>
    </location>
</feature>
<accession>A0A9D2H6U0</accession>
<evidence type="ECO:0000259" key="4">
    <source>
        <dbReference type="Pfam" id="PF03816"/>
    </source>
</evidence>
<gene>
    <name evidence="5" type="ORF">H9800_08315</name>
</gene>
<comment type="caution">
    <text evidence="5">The sequence shown here is derived from an EMBL/GenBank/DDBJ whole genome shotgun (WGS) entry which is preliminary data.</text>
</comment>
<evidence type="ECO:0000313" key="6">
    <source>
        <dbReference type="Proteomes" id="UP000824220"/>
    </source>
</evidence>
<evidence type="ECO:0000256" key="2">
    <source>
        <dbReference type="SAM" id="MobiDB-lite"/>
    </source>
</evidence>
<dbReference type="Gene3D" id="3.40.630.190">
    <property type="entry name" value="LCP protein"/>
    <property type="match status" value="1"/>
</dbReference>
<dbReference type="AlphaFoldDB" id="A0A9D2H6U0"/>
<organism evidence="5 6">
    <name type="scientific">Candidatus Microbacterium stercoravium</name>
    <dbReference type="NCBI Taxonomy" id="2838697"/>
    <lineage>
        <taxon>Bacteria</taxon>
        <taxon>Bacillati</taxon>
        <taxon>Actinomycetota</taxon>
        <taxon>Actinomycetes</taxon>
        <taxon>Micrococcales</taxon>
        <taxon>Microbacteriaceae</taxon>
        <taxon>Microbacterium</taxon>
    </lineage>
</organism>
<keyword evidence="3" id="KW-0472">Membrane</keyword>
<proteinExistence type="inferred from homology"/>
<dbReference type="InterPro" id="IPR004474">
    <property type="entry name" value="LytR_CpsA_psr"/>
</dbReference>
<evidence type="ECO:0000313" key="5">
    <source>
        <dbReference type="EMBL" id="HJA04849.1"/>
    </source>
</evidence>
<reference evidence="5" key="2">
    <citation type="submission" date="2021-04" db="EMBL/GenBank/DDBJ databases">
        <authorList>
            <person name="Gilroy R."/>
        </authorList>
    </citation>
    <scope>NUCLEOTIDE SEQUENCE</scope>
    <source>
        <strain evidence="5">ChiHjej8B7-3636</strain>
    </source>
</reference>
<comment type="similarity">
    <text evidence="1">Belongs to the LytR/CpsA/Psr (LCP) family.</text>
</comment>
<dbReference type="PANTHER" id="PTHR33392:SF6">
    <property type="entry name" value="POLYISOPRENYL-TEICHOIC ACID--PEPTIDOGLYCAN TEICHOIC ACID TRANSFERASE TAGU"/>
    <property type="match status" value="1"/>
</dbReference>
<reference evidence="5" key="1">
    <citation type="journal article" date="2021" name="PeerJ">
        <title>Extensive microbial diversity within the chicken gut microbiome revealed by metagenomics and culture.</title>
        <authorList>
            <person name="Gilroy R."/>
            <person name="Ravi A."/>
            <person name="Getino M."/>
            <person name="Pursley I."/>
            <person name="Horton D.L."/>
            <person name="Alikhan N.F."/>
            <person name="Baker D."/>
            <person name="Gharbi K."/>
            <person name="Hall N."/>
            <person name="Watson M."/>
            <person name="Adriaenssens E.M."/>
            <person name="Foster-Nyarko E."/>
            <person name="Jarju S."/>
            <person name="Secka A."/>
            <person name="Antonio M."/>
            <person name="Oren A."/>
            <person name="Chaudhuri R.R."/>
            <person name="La Ragione R."/>
            <person name="Hildebrand F."/>
            <person name="Pallen M.J."/>
        </authorList>
    </citation>
    <scope>NUCLEOTIDE SEQUENCE</scope>
    <source>
        <strain evidence="5">ChiHjej8B7-3636</strain>
    </source>
</reference>
<dbReference type="EMBL" id="DXAM01000117">
    <property type="protein sequence ID" value="HJA04849.1"/>
    <property type="molecule type" value="Genomic_DNA"/>
</dbReference>
<dbReference type="InterPro" id="IPR050922">
    <property type="entry name" value="LytR/CpsA/Psr_CW_biosynth"/>
</dbReference>
<keyword evidence="3" id="KW-1133">Transmembrane helix</keyword>
<keyword evidence="3" id="KW-0812">Transmembrane</keyword>
<dbReference type="Proteomes" id="UP000824220">
    <property type="component" value="Unassembled WGS sequence"/>
</dbReference>
<feature type="domain" description="Cell envelope-related transcriptional attenuator" evidence="4">
    <location>
        <begin position="122"/>
        <end position="277"/>
    </location>
</feature>
<dbReference type="Pfam" id="PF03816">
    <property type="entry name" value="LytR_cpsA_psr"/>
    <property type="match status" value="1"/>
</dbReference>
<dbReference type="PANTHER" id="PTHR33392">
    <property type="entry name" value="POLYISOPRENYL-TEICHOIC ACID--PEPTIDOGLYCAN TEICHOIC ACID TRANSFERASE TAGU"/>
    <property type="match status" value="1"/>
</dbReference>
<name>A0A9D2H6U0_9MICO</name>
<sequence length="417" mass="44484">MSSSSSHRPRGPVARHTKLRSPGLGPRILKGAAFALSAVLVAVVGVGAYAYNDYFGSLRENSVTLAGQDVNPPDVEVLPNEDVNILVTGVDKCEAEWADQFGDRCPPALVEEQENSYTGQLNDVNMVIHVSPEPRRVTVISIPRDLVVDRPACESMDGAETGPATSVMFNESYGTGGVDCVARTATELTGLEIDHAALMTWGGVIDITNAIGGVDVCLADPIPFDRETGLELEAGEHTLVGYEALQFLRTRKTLATGSDLDRIGNQQLYMGALVRKLVSNETFSDVPAMLRLANAITTNAQVSTGLTDPMAMVSIAGALRGIPLEDYAFIQFPAADSPMDRNRLIPVPESWDLIAQALEQNQPILLGEDDPSATETPAPTETPEPTDDPTKVALPEYLRGSNANDPGVGCEPAEGLF</sequence>
<feature type="transmembrane region" description="Helical" evidence="3">
    <location>
        <begin position="28"/>
        <end position="51"/>
    </location>
</feature>
<evidence type="ECO:0000256" key="1">
    <source>
        <dbReference type="ARBA" id="ARBA00006068"/>
    </source>
</evidence>
<evidence type="ECO:0000256" key="3">
    <source>
        <dbReference type="SAM" id="Phobius"/>
    </source>
</evidence>
<feature type="region of interest" description="Disordered" evidence="2">
    <location>
        <begin position="366"/>
        <end position="417"/>
    </location>
</feature>
<dbReference type="NCBIfam" id="TIGR00350">
    <property type="entry name" value="lytR_cpsA_psr"/>
    <property type="match status" value="1"/>
</dbReference>